<keyword evidence="3" id="KW-1185">Reference proteome</keyword>
<sequence>MNEPIAEYWKIRLDELKEQLEKNNFEVFMAATAAEAGELVMNKLLPESGAKSVAYGGSMTMKAAGLHDGLATLTDIEVLRSDAPNLSVEEKIELRRQGLLVDFYISGTNAVTEDGHLVNLDMIGNRVAAITFGPKQVVILVGRNKIVPDLNAAMYRIKEYAAPVNTMRLDMKTPCVKTSHCEDCKSPQRICNTWTITEKSFPKGRIKVVLINEELGF</sequence>
<dbReference type="OrthoDB" id="9809147at2"/>
<dbReference type="Proteomes" id="UP000184603">
    <property type="component" value="Unassembled WGS sequence"/>
</dbReference>
<reference evidence="2 3" key="1">
    <citation type="submission" date="2016-12" db="EMBL/GenBank/DDBJ databases">
        <authorList>
            <person name="Song W.-J."/>
            <person name="Kurnit D.M."/>
        </authorList>
    </citation>
    <scope>NUCLEOTIDE SEQUENCE [LARGE SCALE GENOMIC DNA]</scope>
    <source>
        <strain evidence="2 3">DSM 18488</strain>
    </source>
</reference>
<dbReference type="STRING" id="1121416.SAMN02745220_00039"/>
<dbReference type="SUPFAM" id="SSF100950">
    <property type="entry name" value="NagB/RpiA/CoA transferase-like"/>
    <property type="match status" value="1"/>
</dbReference>
<evidence type="ECO:0000259" key="1">
    <source>
        <dbReference type="Pfam" id="PF02589"/>
    </source>
</evidence>
<organism evidence="2 3">
    <name type="scientific">Desulfopila aestuarii DSM 18488</name>
    <dbReference type="NCBI Taxonomy" id="1121416"/>
    <lineage>
        <taxon>Bacteria</taxon>
        <taxon>Pseudomonadati</taxon>
        <taxon>Thermodesulfobacteriota</taxon>
        <taxon>Desulfobulbia</taxon>
        <taxon>Desulfobulbales</taxon>
        <taxon>Desulfocapsaceae</taxon>
        <taxon>Desulfopila</taxon>
    </lineage>
</organism>
<dbReference type="InterPro" id="IPR024185">
    <property type="entry name" value="FTHF_cligase-like_sf"/>
</dbReference>
<evidence type="ECO:0000313" key="2">
    <source>
        <dbReference type="EMBL" id="SHO42588.1"/>
    </source>
</evidence>
<dbReference type="Pfam" id="PF02589">
    <property type="entry name" value="LUD_dom"/>
    <property type="match status" value="1"/>
</dbReference>
<dbReference type="EMBL" id="FRFE01000001">
    <property type="protein sequence ID" value="SHO42588.1"/>
    <property type="molecule type" value="Genomic_DNA"/>
</dbReference>
<dbReference type="PANTHER" id="PTHR36179">
    <property type="entry name" value="LUD_DOM DOMAIN-CONTAINING PROTEIN"/>
    <property type="match status" value="1"/>
</dbReference>
<accession>A0A1M7XVH3</accession>
<feature type="domain" description="LUD" evidence="1">
    <location>
        <begin position="13"/>
        <end position="211"/>
    </location>
</feature>
<evidence type="ECO:0000313" key="3">
    <source>
        <dbReference type="Proteomes" id="UP000184603"/>
    </source>
</evidence>
<name>A0A1M7XVH3_9BACT</name>
<dbReference type="PANTHER" id="PTHR36179:SF2">
    <property type="entry name" value="LUD DOMAIN-CONTAINING PROTEIN"/>
    <property type="match status" value="1"/>
</dbReference>
<gene>
    <name evidence="2" type="ORF">SAMN02745220_00039</name>
</gene>
<protein>
    <submittedName>
        <fullName evidence="2">Uncharacterized ACR, YkgG family COG1556</fullName>
    </submittedName>
</protein>
<dbReference type="AlphaFoldDB" id="A0A1M7XVH3"/>
<dbReference type="PIRSF" id="PIRSF020269">
    <property type="entry name" value="DUF1121"/>
    <property type="match status" value="1"/>
</dbReference>
<dbReference type="InterPro" id="IPR009501">
    <property type="entry name" value="UCP020269"/>
</dbReference>
<dbReference type="RefSeq" id="WP_073611429.1">
    <property type="nucleotide sequence ID" value="NZ_FRFE01000001.1"/>
</dbReference>
<dbReference type="InterPro" id="IPR003741">
    <property type="entry name" value="LUD_dom"/>
</dbReference>
<proteinExistence type="predicted"/>
<dbReference type="InterPro" id="IPR037171">
    <property type="entry name" value="NagB/RpiA_transferase-like"/>
</dbReference>
<dbReference type="Gene3D" id="3.40.50.10420">
    <property type="entry name" value="NagB/RpiA/CoA transferase-like"/>
    <property type="match status" value="1"/>
</dbReference>